<evidence type="ECO:0000256" key="5">
    <source>
        <dbReference type="ARBA" id="ARBA00023136"/>
    </source>
</evidence>
<keyword evidence="6" id="KW-0807">Transducer</keyword>
<comment type="subcellular location">
    <subcellularLocation>
        <location evidence="1 6">Cell membrane</location>
        <topology evidence="1 6">Multi-pass membrane protein</topology>
    </subcellularLocation>
</comment>
<protein>
    <recommendedName>
        <fullName evidence="6">Gustatory receptor</fullName>
    </recommendedName>
</protein>
<dbReference type="GO" id="GO:0005886">
    <property type="term" value="C:plasma membrane"/>
    <property type="evidence" value="ECO:0007669"/>
    <property type="project" value="UniProtKB-SubCell"/>
</dbReference>
<dbReference type="OrthoDB" id="6748730at2759"/>
<evidence type="ECO:0000256" key="1">
    <source>
        <dbReference type="ARBA" id="ARBA00004651"/>
    </source>
</evidence>
<keyword evidence="2 6" id="KW-1003">Cell membrane</keyword>
<sequence>MTRNVFEELRVQLRTLRWLGVLRFTIDFNKCLVRENASEERSASLYLIGVVGITCSLIIYSTYYPSHFIMGKHNSTGNCYALINIRSCSVVTMLIYIQLYIQRFRFVTLLQSILRFNQISGSHRKEETFAIYYYTHLSLLIICMVNYAYGYWTAGVRLTTIPIYLLQYGFSYLFLGQVVVLFACIQQILLSILKYYNQVVLINFKSCEESRELYYNFCKYNQVIWLSYIEINHCFGLLLLLVTGLILLITPSGPFYLVSTIFEGRFRQNWQFTLMSLTAILWSLPWIVLLVFSMGRNDVQKEVGKCVYYPLK</sequence>
<evidence type="ECO:0000256" key="4">
    <source>
        <dbReference type="ARBA" id="ARBA00022989"/>
    </source>
</evidence>
<organism evidence="7">
    <name type="scientific">Drosophila simulans</name>
    <name type="common">Fruit fly</name>
    <dbReference type="NCBI Taxonomy" id="7240"/>
    <lineage>
        <taxon>Eukaryota</taxon>
        <taxon>Metazoa</taxon>
        <taxon>Ecdysozoa</taxon>
        <taxon>Arthropoda</taxon>
        <taxon>Hexapoda</taxon>
        <taxon>Insecta</taxon>
        <taxon>Pterygota</taxon>
        <taxon>Neoptera</taxon>
        <taxon>Endopterygota</taxon>
        <taxon>Diptera</taxon>
        <taxon>Brachycera</taxon>
        <taxon>Muscomorpha</taxon>
        <taxon>Ephydroidea</taxon>
        <taxon>Drosophilidae</taxon>
        <taxon>Drosophila</taxon>
        <taxon>Sophophora</taxon>
    </lineage>
</organism>
<dbReference type="KEGG" id="dsi:Dsimw501_GD28406"/>
<dbReference type="GO" id="GO:0007165">
    <property type="term" value="P:signal transduction"/>
    <property type="evidence" value="ECO:0007669"/>
    <property type="project" value="UniProtKB-KW"/>
</dbReference>
<keyword evidence="5 6" id="KW-0472">Membrane</keyword>
<reference evidence="7" key="3">
    <citation type="submission" date="2015-04" db="EMBL/GenBank/DDBJ databases">
        <authorList>
            <consortium name="FlyBase"/>
        </authorList>
    </citation>
    <scope>NUCLEOTIDE SEQUENCE</scope>
    <source>
        <strain evidence="7">W501</strain>
    </source>
</reference>
<dbReference type="AlphaFoldDB" id="A0A0J9R5D5"/>
<comment type="similarity">
    <text evidence="6">Belongs to the insect chemoreceptor superfamily. Gustatory receptor (GR) family.</text>
</comment>
<reference evidence="7" key="2">
    <citation type="submission" date="2014-06" db="EMBL/GenBank/DDBJ databases">
        <authorList>
            <person name="Hu T."/>
            <person name="Eisen M.B."/>
            <person name="Thornton K.R."/>
            <person name="Andolfatto P."/>
        </authorList>
    </citation>
    <scope>NUCLEOTIDE SEQUENCE</scope>
    <source>
        <strain evidence="7">W501</strain>
    </source>
</reference>
<comment type="function">
    <text evidence="6">Gustatory receptor which mediates acceptance or avoidance behavior, depending on its substrates.</text>
</comment>
<dbReference type="EMBL" id="CM002910">
    <property type="protein sequence ID" value="KMY91338.1"/>
    <property type="molecule type" value="Genomic_DNA"/>
</dbReference>
<dbReference type="GO" id="GO:0050909">
    <property type="term" value="P:sensory perception of taste"/>
    <property type="evidence" value="ECO:0007669"/>
    <property type="project" value="InterPro"/>
</dbReference>
<evidence type="ECO:0000256" key="3">
    <source>
        <dbReference type="ARBA" id="ARBA00022692"/>
    </source>
</evidence>
<dbReference type="Pfam" id="PF08395">
    <property type="entry name" value="7tm_7"/>
    <property type="match status" value="1"/>
</dbReference>
<feature type="transmembrane region" description="Helical" evidence="6">
    <location>
        <begin position="131"/>
        <end position="152"/>
    </location>
</feature>
<name>A0A0J9R5D5_DROSI</name>
<dbReference type="Bgee" id="FBgn0269696">
    <property type="expression patterns" value="Expressed in multicellular organism and 1 other cell type or tissue"/>
</dbReference>
<gene>
    <name evidence="7" type="primary">Dsim\GD28406</name>
    <name evidence="7" type="ORF">Dsimw501_GD28406</name>
</gene>
<keyword evidence="3 6" id="KW-0812">Transmembrane</keyword>
<feature type="transmembrane region" description="Helical" evidence="6">
    <location>
        <begin position="172"/>
        <end position="196"/>
    </location>
</feature>
<feature type="transmembrane region" description="Helical" evidence="6">
    <location>
        <begin position="43"/>
        <end position="63"/>
    </location>
</feature>
<accession>A0A0J9R5D5</accession>
<comment type="caution">
    <text evidence="6">Lacks conserved residue(s) required for the propagation of feature annotation.</text>
</comment>
<dbReference type="Proteomes" id="UP000035880">
    <property type="component" value="Chromosome 2L"/>
</dbReference>
<evidence type="ECO:0000313" key="7">
    <source>
        <dbReference type="EMBL" id="KMY91338.1"/>
    </source>
</evidence>
<feature type="transmembrane region" description="Helical" evidence="6">
    <location>
        <begin position="235"/>
        <end position="258"/>
    </location>
</feature>
<feature type="transmembrane region" description="Helical" evidence="6">
    <location>
        <begin position="83"/>
        <end position="101"/>
    </location>
</feature>
<keyword evidence="4 6" id="KW-1133">Transmembrane helix</keyword>
<evidence type="ECO:0000256" key="6">
    <source>
        <dbReference type="RuleBase" id="RU363108"/>
    </source>
</evidence>
<evidence type="ECO:0000256" key="2">
    <source>
        <dbReference type="ARBA" id="ARBA00022475"/>
    </source>
</evidence>
<keyword evidence="6" id="KW-0675">Receptor</keyword>
<reference evidence="7" key="1">
    <citation type="journal article" date="2013" name="Genome Res.">
        <title>A second-generation assembly of the Drosophila simulans genome provides new insights into patterns of lineage-specific divergence.</title>
        <authorList>
            <person name="Hu T.T."/>
            <person name="Eisen M.B."/>
            <person name="Thornton K.R."/>
            <person name="Andolfatto P."/>
        </authorList>
    </citation>
    <scope>NUCLEOTIDE SEQUENCE [LARGE SCALE GENOMIC DNA]</scope>
    <source>
        <strain evidence="7">W501</strain>
    </source>
</reference>
<dbReference type="InterPro" id="IPR013604">
    <property type="entry name" value="7TM_chemorcpt"/>
</dbReference>
<feature type="transmembrane region" description="Helical" evidence="6">
    <location>
        <begin position="270"/>
        <end position="292"/>
    </location>
</feature>
<proteinExistence type="inferred from homology"/>